<organism evidence="1">
    <name type="scientific">Ditylum brightwellii</name>
    <dbReference type="NCBI Taxonomy" id="49249"/>
    <lineage>
        <taxon>Eukaryota</taxon>
        <taxon>Sar</taxon>
        <taxon>Stramenopiles</taxon>
        <taxon>Ochrophyta</taxon>
        <taxon>Bacillariophyta</taxon>
        <taxon>Mediophyceae</taxon>
        <taxon>Lithodesmiophycidae</taxon>
        <taxon>Lithodesmiales</taxon>
        <taxon>Lithodesmiaceae</taxon>
        <taxon>Ditylum</taxon>
    </lineage>
</organism>
<proteinExistence type="predicted"/>
<name>A0A7S4RMP0_9STRA</name>
<evidence type="ECO:0000313" key="1">
    <source>
        <dbReference type="EMBL" id="CAE4619504.1"/>
    </source>
</evidence>
<reference evidence="1" key="1">
    <citation type="submission" date="2021-01" db="EMBL/GenBank/DDBJ databases">
        <authorList>
            <person name="Corre E."/>
            <person name="Pelletier E."/>
            <person name="Niang G."/>
            <person name="Scheremetjew M."/>
            <person name="Finn R."/>
            <person name="Kale V."/>
            <person name="Holt S."/>
            <person name="Cochrane G."/>
            <person name="Meng A."/>
            <person name="Brown T."/>
            <person name="Cohen L."/>
        </authorList>
    </citation>
    <scope>NUCLEOTIDE SEQUENCE</scope>
    <source>
        <strain evidence="1">GSO104</strain>
    </source>
</reference>
<sequence length="104" mass="12214">MIFEYIHAKIDLMKRIMMYAHNLTVKETVAHINRDYLKINLPCGKRVHIPKSEKGNIYALYNILIIVSIKVNRSVVRLVVKFSVESKIMIFKLMNVFHTKRPSV</sequence>
<gene>
    <name evidence="1" type="ORF">DBRI00130_LOCUS21355</name>
</gene>
<protein>
    <submittedName>
        <fullName evidence="1">Uncharacterized protein</fullName>
    </submittedName>
</protein>
<dbReference type="AlphaFoldDB" id="A0A7S4RMP0"/>
<dbReference type="EMBL" id="HBNS01027134">
    <property type="protein sequence ID" value="CAE4619504.1"/>
    <property type="molecule type" value="Transcribed_RNA"/>
</dbReference>
<accession>A0A7S4RMP0</accession>